<dbReference type="AlphaFoldDB" id="M6V5S7"/>
<dbReference type="Proteomes" id="UP000012112">
    <property type="component" value="Unassembled WGS sequence"/>
</dbReference>
<sequence>MIRFKFRGILNRNELFHKKAHFVPSKFLLTSHLKNILGIN</sequence>
<evidence type="ECO:0000313" key="1">
    <source>
        <dbReference type="EMBL" id="EMO52240.1"/>
    </source>
</evidence>
<organism evidence="1 2">
    <name type="scientific">Leptospira noguchii</name>
    <dbReference type="NCBI Taxonomy" id="28182"/>
    <lineage>
        <taxon>Bacteria</taxon>
        <taxon>Pseudomonadati</taxon>
        <taxon>Spirochaetota</taxon>
        <taxon>Spirochaetia</taxon>
        <taxon>Leptospirales</taxon>
        <taxon>Leptospiraceae</taxon>
        <taxon>Leptospira</taxon>
    </lineage>
</organism>
<dbReference type="EMBL" id="AKWD02000057">
    <property type="protein sequence ID" value="EMO52240.1"/>
    <property type="molecule type" value="Genomic_DNA"/>
</dbReference>
<name>M6V5S7_9LEPT</name>
<comment type="caution">
    <text evidence="1">The sequence shown here is derived from an EMBL/GenBank/DDBJ whole genome shotgun (WGS) entry which is preliminary data.</text>
</comment>
<gene>
    <name evidence="1" type="ORF">LEP1GSC172_0242</name>
</gene>
<protein>
    <submittedName>
        <fullName evidence="1">Uncharacterized protein</fullName>
    </submittedName>
</protein>
<proteinExistence type="predicted"/>
<reference evidence="1 2" key="1">
    <citation type="submission" date="2013-01" db="EMBL/GenBank/DDBJ databases">
        <authorList>
            <person name="Harkins D.M."/>
            <person name="Durkin A.S."/>
            <person name="Brinkac L.M."/>
            <person name="Haft D.H."/>
            <person name="Selengut J.D."/>
            <person name="Sanka R."/>
            <person name="DePew J."/>
            <person name="Purushe J."/>
            <person name="Matthias M.A."/>
            <person name="Vinetz J.M."/>
            <person name="Sutton G.G."/>
            <person name="Nierman W.C."/>
            <person name="Fouts D.E."/>
        </authorList>
    </citation>
    <scope>NUCLEOTIDE SEQUENCE [LARGE SCALE GENOMIC DNA]</scope>
    <source>
        <strain evidence="1 2">HAI1536</strain>
    </source>
</reference>
<evidence type="ECO:0000313" key="2">
    <source>
        <dbReference type="Proteomes" id="UP000012112"/>
    </source>
</evidence>
<accession>M6V5S7</accession>